<dbReference type="InterPro" id="IPR006709">
    <property type="entry name" value="SSU_processome_Utp14"/>
</dbReference>
<evidence type="ECO:0000256" key="2">
    <source>
        <dbReference type="ARBA" id="ARBA00007774"/>
    </source>
</evidence>
<keyword evidence="4" id="KW-0539">Nucleus</keyword>
<dbReference type="GO" id="GO:0032040">
    <property type="term" value="C:small-subunit processome"/>
    <property type="evidence" value="ECO:0007669"/>
    <property type="project" value="InterPro"/>
</dbReference>
<dbReference type="PANTHER" id="PTHR14150:SF12">
    <property type="entry name" value="U3 SMALL NUCLEOLAR RNA-ASSOCIATED PROTEIN 14 HOMOLOG A"/>
    <property type="match status" value="1"/>
</dbReference>
<feature type="region of interest" description="Disordered" evidence="5">
    <location>
        <begin position="1"/>
        <end position="26"/>
    </location>
</feature>
<reference evidence="6" key="1">
    <citation type="submission" date="2021-02" db="EMBL/GenBank/DDBJ databases">
        <authorList>
            <person name="Nowell W R."/>
        </authorList>
    </citation>
    <scope>NUCLEOTIDE SEQUENCE</scope>
</reference>
<feature type="compositionally biased region" description="Polar residues" evidence="5">
    <location>
        <begin position="10"/>
        <end position="19"/>
    </location>
</feature>
<evidence type="ECO:0000256" key="3">
    <source>
        <dbReference type="ARBA" id="ARBA00022553"/>
    </source>
</evidence>
<evidence type="ECO:0000256" key="1">
    <source>
        <dbReference type="ARBA" id="ARBA00004604"/>
    </source>
</evidence>
<sequence>KKQLAKVNKHQSVLQQPLQKPQAEKAERIAAYNQEKKSLTKWDPIVEKHRTAETLNFPLQNGGVQFQTTQEFVGKFKPLSSLEKDIAAILQSSTNNIQPDSLLTQAEKKIISKMDLLEV</sequence>
<name>A0A820N258_9BILA</name>
<comment type="caution">
    <text evidence="6">The sequence shown here is derived from an EMBL/GenBank/DDBJ whole genome shotgun (WGS) entry which is preliminary data.</text>
</comment>
<evidence type="ECO:0000313" key="7">
    <source>
        <dbReference type="Proteomes" id="UP000663844"/>
    </source>
</evidence>
<accession>A0A820N258</accession>
<dbReference type="Pfam" id="PF04615">
    <property type="entry name" value="Utp14"/>
    <property type="match status" value="1"/>
</dbReference>
<dbReference type="EMBL" id="CAJOAZ010024300">
    <property type="protein sequence ID" value="CAF4383404.1"/>
    <property type="molecule type" value="Genomic_DNA"/>
</dbReference>
<proteinExistence type="inferred from homology"/>
<evidence type="ECO:0000313" key="6">
    <source>
        <dbReference type="EMBL" id="CAF4383404.1"/>
    </source>
</evidence>
<comment type="similarity">
    <text evidence="2">Belongs to the UTP14 family.</text>
</comment>
<organism evidence="6 7">
    <name type="scientific">Adineta steineri</name>
    <dbReference type="NCBI Taxonomy" id="433720"/>
    <lineage>
        <taxon>Eukaryota</taxon>
        <taxon>Metazoa</taxon>
        <taxon>Spiralia</taxon>
        <taxon>Gnathifera</taxon>
        <taxon>Rotifera</taxon>
        <taxon>Eurotatoria</taxon>
        <taxon>Bdelloidea</taxon>
        <taxon>Adinetida</taxon>
        <taxon>Adinetidae</taxon>
        <taxon>Adineta</taxon>
    </lineage>
</organism>
<feature type="non-terminal residue" evidence="6">
    <location>
        <position position="119"/>
    </location>
</feature>
<protein>
    <submittedName>
        <fullName evidence="6">Uncharacterized protein</fullName>
    </submittedName>
</protein>
<dbReference type="Proteomes" id="UP000663844">
    <property type="component" value="Unassembled WGS sequence"/>
</dbReference>
<dbReference type="GO" id="GO:0006364">
    <property type="term" value="P:rRNA processing"/>
    <property type="evidence" value="ECO:0007669"/>
    <property type="project" value="InterPro"/>
</dbReference>
<keyword evidence="3" id="KW-0597">Phosphoprotein</keyword>
<comment type="subcellular location">
    <subcellularLocation>
        <location evidence="1">Nucleus</location>
        <location evidence="1">Nucleolus</location>
    </subcellularLocation>
</comment>
<dbReference type="AlphaFoldDB" id="A0A820N258"/>
<dbReference type="PANTHER" id="PTHR14150">
    <property type="entry name" value="U3 SMALL NUCLEOLAR RNA-ASSOCIATED PROTEIN 14"/>
    <property type="match status" value="1"/>
</dbReference>
<evidence type="ECO:0000256" key="5">
    <source>
        <dbReference type="SAM" id="MobiDB-lite"/>
    </source>
</evidence>
<gene>
    <name evidence="6" type="ORF">OXD698_LOCUS50489</name>
</gene>
<evidence type="ECO:0000256" key="4">
    <source>
        <dbReference type="ARBA" id="ARBA00023242"/>
    </source>
</evidence>